<evidence type="ECO:0000313" key="10">
    <source>
        <dbReference type="Proteomes" id="UP000178367"/>
    </source>
</evidence>
<keyword evidence="4 6" id="KW-1133">Transmembrane helix</keyword>
<keyword evidence="5 6" id="KW-0472">Membrane</keyword>
<dbReference type="PANTHER" id="PTHR30619">
    <property type="entry name" value="DNA INTERNALIZATION/COMPETENCE PROTEIN COMEC/REC2"/>
    <property type="match status" value="1"/>
</dbReference>
<dbReference type="Pfam" id="PF13567">
    <property type="entry name" value="DUF4131"/>
    <property type="match status" value="1"/>
</dbReference>
<feature type="transmembrane region" description="Helical" evidence="6">
    <location>
        <begin position="458"/>
        <end position="477"/>
    </location>
</feature>
<name>A0A1F5SHS1_9BACT</name>
<evidence type="ECO:0000256" key="4">
    <source>
        <dbReference type="ARBA" id="ARBA00022989"/>
    </source>
</evidence>
<dbReference type="NCBIfam" id="TIGR00360">
    <property type="entry name" value="ComEC_N-term"/>
    <property type="match status" value="1"/>
</dbReference>
<sequence>MKILSRFCYNTIMEMTKSKIFLIGCLAFIIGAGLAAFLPERIVRLELFWFSLAAGCLAAVILSWLGCRDIARRDEAMPRLYDGGRRTVLLLFCLCFFLGLWRYALSLPENSPDKIRYYNGRTVFVAGTIINEPDKRIGSQKLEINVNSVDSADKDAPARDTPARRLYGVSGKILVTTDLYPEYSYGDEIEMICNLEVPEEFKGFAYDRYLARHDIYSVCYYPRLRSASRSFGGQDSQVLIYKKIFAFKDELRGLVNNGLPEPAAGLTRAIMLGDMRGIPDDLRVIFSQVGISHIMSISGSHISILSAMAMAILFGLGLKRRYAFYGAVFFLFAYIILVGAPASALRSGFMGFLVLWALNLGRLNKLTNSLVLAAAIMLLINPRLLRDDIGFQLSFLAVLGMSEINPLLESLSERLKIPEFKGMRAVFNMTLAAEALTLPIIVYNFGILSVVAPIANLLVLWTFPLLMAACLAGWALGFIFPGLVVLWFFPVGLIFKYIIVLSRLLSKIPGVYFTIDYLWSGWALLYFLAIIILIVKYRKKTR</sequence>
<dbReference type="Pfam" id="PF03772">
    <property type="entry name" value="Competence"/>
    <property type="match status" value="1"/>
</dbReference>
<comment type="subcellular location">
    <subcellularLocation>
        <location evidence="1">Cell membrane</location>
        <topology evidence="1">Multi-pass membrane protein</topology>
    </subcellularLocation>
</comment>
<dbReference type="InterPro" id="IPR052159">
    <property type="entry name" value="Competence_DNA_uptake"/>
</dbReference>
<feature type="transmembrane region" description="Helical" evidence="6">
    <location>
        <begin position="294"/>
        <end position="315"/>
    </location>
</feature>
<feature type="transmembrane region" description="Helical" evidence="6">
    <location>
        <begin position="484"/>
        <end position="505"/>
    </location>
</feature>
<evidence type="ECO:0000256" key="5">
    <source>
        <dbReference type="ARBA" id="ARBA00023136"/>
    </source>
</evidence>
<gene>
    <name evidence="9" type="ORF">A2227_03205</name>
</gene>
<dbReference type="PANTHER" id="PTHR30619:SF7">
    <property type="entry name" value="BETA-LACTAMASE DOMAIN PROTEIN"/>
    <property type="match status" value="1"/>
</dbReference>
<dbReference type="STRING" id="1797994.A2227_03205"/>
<dbReference type="AlphaFoldDB" id="A0A1F5SHS1"/>
<evidence type="ECO:0000256" key="2">
    <source>
        <dbReference type="ARBA" id="ARBA00022475"/>
    </source>
</evidence>
<dbReference type="InterPro" id="IPR004477">
    <property type="entry name" value="ComEC_N"/>
</dbReference>
<dbReference type="GO" id="GO:0005886">
    <property type="term" value="C:plasma membrane"/>
    <property type="evidence" value="ECO:0007669"/>
    <property type="project" value="UniProtKB-SubCell"/>
</dbReference>
<feature type="transmembrane region" description="Helical" evidence="6">
    <location>
        <begin position="88"/>
        <end position="105"/>
    </location>
</feature>
<evidence type="ECO:0000256" key="3">
    <source>
        <dbReference type="ARBA" id="ARBA00022692"/>
    </source>
</evidence>
<feature type="domain" description="DUF4131" evidence="8">
    <location>
        <begin position="46"/>
        <end position="220"/>
    </location>
</feature>
<evidence type="ECO:0000259" key="7">
    <source>
        <dbReference type="Pfam" id="PF03772"/>
    </source>
</evidence>
<dbReference type="Proteomes" id="UP000178367">
    <property type="component" value="Unassembled WGS sequence"/>
</dbReference>
<feature type="domain" description="ComEC/Rec2-related protein" evidence="7">
    <location>
        <begin position="271"/>
        <end position="536"/>
    </location>
</feature>
<reference evidence="9 10" key="1">
    <citation type="journal article" date="2016" name="Nat. Commun.">
        <title>Thousands of microbial genomes shed light on interconnected biogeochemical processes in an aquifer system.</title>
        <authorList>
            <person name="Anantharaman K."/>
            <person name="Brown C.T."/>
            <person name="Hug L.A."/>
            <person name="Sharon I."/>
            <person name="Castelle C.J."/>
            <person name="Probst A.J."/>
            <person name="Thomas B.C."/>
            <person name="Singh A."/>
            <person name="Wilkins M.J."/>
            <person name="Karaoz U."/>
            <person name="Brodie E.L."/>
            <person name="Williams K.H."/>
            <person name="Hubbard S.S."/>
            <person name="Banfield J.F."/>
        </authorList>
    </citation>
    <scope>NUCLEOTIDE SEQUENCE [LARGE SCALE GENOMIC DNA]</scope>
</reference>
<organism evidence="9 10">
    <name type="scientific">Candidatus Falkowbacteria bacterium RIFOXYA2_FULL_47_19</name>
    <dbReference type="NCBI Taxonomy" id="1797994"/>
    <lineage>
        <taxon>Bacteria</taxon>
        <taxon>Candidatus Falkowiibacteriota</taxon>
    </lineage>
</organism>
<evidence type="ECO:0008006" key="11">
    <source>
        <dbReference type="Google" id="ProtNLM"/>
    </source>
</evidence>
<evidence type="ECO:0000256" key="1">
    <source>
        <dbReference type="ARBA" id="ARBA00004651"/>
    </source>
</evidence>
<evidence type="ECO:0000256" key="6">
    <source>
        <dbReference type="SAM" id="Phobius"/>
    </source>
</evidence>
<dbReference type="EMBL" id="MFGB01000016">
    <property type="protein sequence ID" value="OGF26268.1"/>
    <property type="molecule type" value="Genomic_DNA"/>
</dbReference>
<feature type="transmembrane region" description="Helical" evidence="6">
    <location>
        <begin position="429"/>
        <end position="452"/>
    </location>
</feature>
<feature type="transmembrane region" description="Helical" evidence="6">
    <location>
        <begin position="20"/>
        <end position="39"/>
    </location>
</feature>
<feature type="transmembrane region" description="Helical" evidence="6">
    <location>
        <begin position="368"/>
        <end position="385"/>
    </location>
</feature>
<feature type="transmembrane region" description="Helical" evidence="6">
    <location>
        <begin position="45"/>
        <end position="67"/>
    </location>
</feature>
<keyword evidence="3 6" id="KW-0812">Transmembrane</keyword>
<protein>
    <recommendedName>
        <fullName evidence="11">ComEC/Rec2-related protein domain-containing protein</fullName>
    </recommendedName>
</protein>
<dbReference type="InterPro" id="IPR025405">
    <property type="entry name" value="DUF4131"/>
</dbReference>
<proteinExistence type="predicted"/>
<evidence type="ECO:0000259" key="8">
    <source>
        <dbReference type="Pfam" id="PF13567"/>
    </source>
</evidence>
<keyword evidence="2" id="KW-1003">Cell membrane</keyword>
<feature type="transmembrane region" description="Helical" evidence="6">
    <location>
        <begin position="322"/>
        <end position="338"/>
    </location>
</feature>
<evidence type="ECO:0000313" key="9">
    <source>
        <dbReference type="EMBL" id="OGF26268.1"/>
    </source>
</evidence>
<accession>A0A1F5SHS1</accession>
<feature type="transmembrane region" description="Helical" evidence="6">
    <location>
        <begin position="517"/>
        <end position="535"/>
    </location>
</feature>
<comment type="caution">
    <text evidence="9">The sequence shown here is derived from an EMBL/GenBank/DDBJ whole genome shotgun (WGS) entry which is preliminary data.</text>
</comment>